<dbReference type="Proteomes" id="UP001627284">
    <property type="component" value="Unassembled WGS sequence"/>
</dbReference>
<name>A0ABD2TRJ8_9SOLN</name>
<protein>
    <submittedName>
        <fullName evidence="2">Uncharacterized protein</fullName>
    </submittedName>
</protein>
<organism evidence="2 3">
    <name type="scientific">Solanum stoloniferum</name>
    <dbReference type="NCBI Taxonomy" id="62892"/>
    <lineage>
        <taxon>Eukaryota</taxon>
        <taxon>Viridiplantae</taxon>
        <taxon>Streptophyta</taxon>
        <taxon>Embryophyta</taxon>
        <taxon>Tracheophyta</taxon>
        <taxon>Spermatophyta</taxon>
        <taxon>Magnoliopsida</taxon>
        <taxon>eudicotyledons</taxon>
        <taxon>Gunneridae</taxon>
        <taxon>Pentapetalae</taxon>
        <taxon>asterids</taxon>
        <taxon>lamiids</taxon>
        <taxon>Solanales</taxon>
        <taxon>Solanaceae</taxon>
        <taxon>Solanoideae</taxon>
        <taxon>Solaneae</taxon>
        <taxon>Solanum</taxon>
    </lineage>
</organism>
<keyword evidence="3" id="KW-1185">Reference proteome</keyword>
<dbReference type="AlphaFoldDB" id="A0ABD2TRJ8"/>
<evidence type="ECO:0000256" key="1">
    <source>
        <dbReference type="SAM" id="MobiDB-lite"/>
    </source>
</evidence>
<sequence>MLWAEFDCIAPVPGCNCAQSRDFFNFMKRQKLLQFLMGLNELYEQARSQILMLIQIPSVNQAYSMMIERESQRIMANTAGPAMNLEIAALMTYRHHPNKIKRDWNAQCDHCKLMGHTKVDCYRLIGYPPNFKFKKKFENNTDPPEKGGEYRGHAHNVRYEDNRPHSDGVQTRDAYANFYKDPGPSDFNRNASFSHDWHRSAGAPNYSQTQYNQMMHHTDGSHPHNQFRKVMPKADVPESSSNMCRQSDPTNMGGPLKWEGTGDW</sequence>
<feature type="region of interest" description="Disordered" evidence="1">
    <location>
        <begin position="236"/>
        <end position="264"/>
    </location>
</feature>
<dbReference type="EMBL" id="JBJKTR010000009">
    <property type="protein sequence ID" value="KAL3358885.1"/>
    <property type="molecule type" value="Genomic_DNA"/>
</dbReference>
<proteinExistence type="predicted"/>
<feature type="compositionally biased region" description="Polar residues" evidence="1">
    <location>
        <begin position="238"/>
        <end position="250"/>
    </location>
</feature>
<dbReference type="PANTHER" id="PTHR34222:SF82">
    <property type="entry name" value="CCHC-TYPE DOMAIN-CONTAINING PROTEIN"/>
    <property type="match status" value="1"/>
</dbReference>
<evidence type="ECO:0000313" key="3">
    <source>
        <dbReference type="Proteomes" id="UP001627284"/>
    </source>
</evidence>
<gene>
    <name evidence="2" type="ORF">AABB24_015794</name>
</gene>
<evidence type="ECO:0000313" key="2">
    <source>
        <dbReference type="EMBL" id="KAL3358885.1"/>
    </source>
</evidence>
<comment type="caution">
    <text evidence="2">The sequence shown here is derived from an EMBL/GenBank/DDBJ whole genome shotgun (WGS) entry which is preliminary data.</text>
</comment>
<reference evidence="2 3" key="1">
    <citation type="submission" date="2024-05" db="EMBL/GenBank/DDBJ databases">
        <title>De novo assembly of an allotetraploid wild potato.</title>
        <authorList>
            <person name="Hosaka A.J."/>
        </authorList>
    </citation>
    <scope>NUCLEOTIDE SEQUENCE [LARGE SCALE GENOMIC DNA]</scope>
    <source>
        <tissue evidence="2">Young leaves</tissue>
    </source>
</reference>
<dbReference type="PANTHER" id="PTHR34222">
    <property type="entry name" value="GAG_PRE-INTEGRS DOMAIN-CONTAINING PROTEIN"/>
    <property type="match status" value="1"/>
</dbReference>
<accession>A0ABD2TRJ8</accession>